<dbReference type="GO" id="GO:0046872">
    <property type="term" value="F:metal ion binding"/>
    <property type="evidence" value="ECO:0007669"/>
    <property type="project" value="UniProtKB-KW"/>
</dbReference>
<keyword evidence="3" id="KW-0378">Hydrolase</keyword>
<keyword evidence="2" id="KW-0479">Metal-binding</keyword>
<reference evidence="7 8" key="1">
    <citation type="submission" date="2015-04" db="EMBL/GenBank/DDBJ databases">
        <title>The draft genome sequence of Erythrobacr gangjinensis K7-2.</title>
        <authorList>
            <person name="Zhuang L."/>
            <person name="Liu Y."/>
            <person name="Shao Z."/>
        </authorList>
    </citation>
    <scope>NUCLEOTIDE SEQUENCE [LARGE SCALE GENOMIC DNA]</scope>
    <source>
        <strain evidence="7 8">K7-2</strain>
    </source>
</reference>
<keyword evidence="5" id="KW-0732">Signal</keyword>
<dbReference type="EMBL" id="LBHC01000001">
    <property type="protein sequence ID" value="KLE32735.1"/>
    <property type="molecule type" value="Genomic_DNA"/>
</dbReference>
<feature type="chain" id="PRO_5002579881" evidence="5">
    <location>
        <begin position="24"/>
        <end position="445"/>
    </location>
</feature>
<gene>
    <name evidence="7" type="ORF">AAW01_01405</name>
</gene>
<evidence type="ECO:0000256" key="2">
    <source>
        <dbReference type="ARBA" id="ARBA00022723"/>
    </source>
</evidence>
<evidence type="ECO:0000256" key="3">
    <source>
        <dbReference type="ARBA" id="ARBA00022801"/>
    </source>
</evidence>
<dbReference type="SUPFAM" id="SSF55031">
    <property type="entry name" value="Bacterial exopeptidase dimerisation domain"/>
    <property type="match status" value="1"/>
</dbReference>
<keyword evidence="8" id="KW-1185">Reference proteome</keyword>
<dbReference type="InterPro" id="IPR036264">
    <property type="entry name" value="Bact_exopeptidase_dim_dom"/>
</dbReference>
<accession>A0A0G9MPV3</accession>
<dbReference type="InterPro" id="IPR011650">
    <property type="entry name" value="Peptidase_M20_dimer"/>
</dbReference>
<evidence type="ECO:0000259" key="6">
    <source>
        <dbReference type="Pfam" id="PF07687"/>
    </source>
</evidence>
<feature type="signal peptide" evidence="5">
    <location>
        <begin position="1"/>
        <end position="23"/>
    </location>
</feature>
<dbReference type="Gene3D" id="3.40.630.10">
    <property type="entry name" value="Zn peptidases"/>
    <property type="match status" value="1"/>
</dbReference>
<dbReference type="PANTHER" id="PTHR43808:SF32">
    <property type="entry name" value="ARGE_DAPE-RELATED DEACYLASE"/>
    <property type="match status" value="1"/>
</dbReference>
<dbReference type="AlphaFoldDB" id="A0A0G9MPV3"/>
<dbReference type="RefSeq" id="WP_047005585.1">
    <property type="nucleotide sequence ID" value="NZ_CP018097.1"/>
</dbReference>
<evidence type="ECO:0000256" key="5">
    <source>
        <dbReference type="SAM" id="SignalP"/>
    </source>
</evidence>
<evidence type="ECO:0000313" key="8">
    <source>
        <dbReference type="Proteomes" id="UP000053070"/>
    </source>
</evidence>
<dbReference type="PANTHER" id="PTHR43808">
    <property type="entry name" value="ACETYLORNITHINE DEACETYLASE"/>
    <property type="match status" value="1"/>
</dbReference>
<dbReference type="Pfam" id="PF01546">
    <property type="entry name" value="Peptidase_M20"/>
    <property type="match status" value="1"/>
</dbReference>
<evidence type="ECO:0000256" key="1">
    <source>
        <dbReference type="ARBA" id="ARBA00001947"/>
    </source>
</evidence>
<protein>
    <submittedName>
        <fullName evidence="7">Peptidase M20</fullName>
    </submittedName>
</protein>
<comment type="caution">
    <text evidence="7">The sequence shown here is derived from an EMBL/GenBank/DDBJ whole genome shotgun (WGS) entry which is preliminary data.</text>
</comment>
<feature type="domain" description="Peptidase M20 dimerisation" evidence="6">
    <location>
        <begin position="216"/>
        <end position="333"/>
    </location>
</feature>
<keyword evidence="4" id="KW-0862">Zinc</keyword>
<evidence type="ECO:0000313" key="7">
    <source>
        <dbReference type="EMBL" id="KLE32735.1"/>
    </source>
</evidence>
<dbReference type="Pfam" id="PF07687">
    <property type="entry name" value="M20_dimer"/>
    <property type="match status" value="1"/>
</dbReference>
<dbReference type="InterPro" id="IPR050072">
    <property type="entry name" value="Peptidase_M20A"/>
</dbReference>
<dbReference type="Gene3D" id="3.30.70.360">
    <property type="match status" value="1"/>
</dbReference>
<dbReference type="OrthoDB" id="9776600at2"/>
<proteinExistence type="predicted"/>
<dbReference type="InterPro" id="IPR002933">
    <property type="entry name" value="Peptidase_M20"/>
</dbReference>
<dbReference type="InterPro" id="IPR001261">
    <property type="entry name" value="ArgE/DapE_CS"/>
</dbReference>
<evidence type="ECO:0000256" key="4">
    <source>
        <dbReference type="ARBA" id="ARBA00022833"/>
    </source>
</evidence>
<dbReference type="Proteomes" id="UP000053070">
    <property type="component" value="Unassembled WGS sequence"/>
</dbReference>
<sequence length="445" mass="47116">MTSRLLTLPLAALALAFATPAAAQLSNTEERITQIVEANLERDIALLEAMVNINSGTHNHDGVREVGQMLMPEFAALGFEVEWIEQDHVDRAGHLFARMEGDSDGTNVLLIGHIDTVFEPESPFQTFSRDGLSATGPGVVDNKGGIIVILAALRAMRDAGTLAGANIVVALTGDEESAGDPIAQSRQHLIEAGQWADVALGFEGLSVMDGRDMGVVARRSSNSWTLTTTGESGHSSGIFREGVGYGAIYEMARILDAFRTQLPEENLTYNVGILAGGTPAALATDGLSAEARGKTNIIPENAVARGDLRTLTQEQSERVAARMQEIVDANLPGTDAELTINFRYPPMAPTEGNMALLDALNGINADLGLERMEPLPPARRGAADISFVAPFVHGLAGMGPAGRGSHAPGETIDLTSIVRQAQRAAILMSRLGENPLTTPIALSDR</sequence>
<dbReference type="PATRIC" id="fig|502682.8.peg.290"/>
<dbReference type="STRING" id="502682.BMF35_a1705"/>
<dbReference type="PROSITE" id="PS00758">
    <property type="entry name" value="ARGE_DAPE_CPG2_1"/>
    <property type="match status" value="1"/>
</dbReference>
<dbReference type="SUPFAM" id="SSF53187">
    <property type="entry name" value="Zn-dependent exopeptidases"/>
    <property type="match status" value="1"/>
</dbReference>
<comment type="cofactor">
    <cofactor evidence="1">
        <name>Zn(2+)</name>
        <dbReference type="ChEBI" id="CHEBI:29105"/>
    </cofactor>
</comment>
<organism evidence="7 8">
    <name type="scientific">Aurantiacibacter gangjinensis</name>
    <dbReference type="NCBI Taxonomy" id="502682"/>
    <lineage>
        <taxon>Bacteria</taxon>
        <taxon>Pseudomonadati</taxon>
        <taxon>Pseudomonadota</taxon>
        <taxon>Alphaproteobacteria</taxon>
        <taxon>Sphingomonadales</taxon>
        <taxon>Erythrobacteraceae</taxon>
        <taxon>Aurantiacibacter</taxon>
    </lineage>
</organism>
<dbReference type="GO" id="GO:0016787">
    <property type="term" value="F:hydrolase activity"/>
    <property type="evidence" value="ECO:0007669"/>
    <property type="project" value="UniProtKB-KW"/>
</dbReference>
<name>A0A0G9MPV3_9SPHN</name>